<name>A0A9N9L3G9_9HELO</name>
<reference evidence="2" key="1">
    <citation type="submission" date="2021-07" db="EMBL/GenBank/DDBJ databases">
        <authorList>
            <person name="Durling M."/>
        </authorList>
    </citation>
    <scope>NUCLEOTIDE SEQUENCE</scope>
</reference>
<evidence type="ECO:0000313" key="2">
    <source>
        <dbReference type="EMBL" id="CAG8957901.1"/>
    </source>
</evidence>
<dbReference type="EMBL" id="CAJVRL010000081">
    <property type="protein sequence ID" value="CAG8957901.1"/>
    <property type="molecule type" value="Genomic_DNA"/>
</dbReference>
<proteinExistence type="predicted"/>
<comment type="caution">
    <text evidence="2">The sequence shown here is derived from an EMBL/GenBank/DDBJ whole genome shotgun (WGS) entry which is preliminary data.</text>
</comment>
<accession>A0A9N9L3G9</accession>
<dbReference type="OrthoDB" id="6162398at2759"/>
<organism evidence="2 3">
    <name type="scientific">Hymenoscyphus fraxineus</name>
    <dbReference type="NCBI Taxonomy" id="746836"/>
    <lineage>
        <taxon>Eukaryota</taxon>
        <taxon>Fungi</taxon>
        <taxon>Dikarya</taxon>
        <taxon>Ascomycota</taxon>
        <taxon>Pezizomycotina</taxon>
        <taxon>Leotiomycetes</taxon>
        <taxon>Helotiales</taxon>
        <taxon>Helotiaceae</taxon>
        <taxon>Hymenoscyphus</taxon>
    </lineage>
</organism>
<sequence>MTIRLSIHLQFPSLDSLPSSRGLAGSLQLPPSRLHLWTPPSIPPYPLYLPTHTNSSTPQLLNSSTPQLLNSSTPQLLNSSTPQSFNSSTTSTTLRQSPFSALSILVHRFLNTCDPLPSSLLLIWPFPSAVSEAGPARIPSSSIKLRCFHTSLDLLFCTPRSSGSSPCFLRRRLNADHHVHVLLIATRSGVPFSYCNSAQPSNLDLGALQSDLFSHLIHLLLSATA</sequence>
<keyword evidence="3" id="KW-1185">Reference proteome</keyword>
<dbReference type="Proteomes" id="UP000696280">
    <property type="component" value="Unassembled WGS sequence"/>
</dbReference>
<evidence type="ECO:0000256" key="1">
    <source>
        <dbReference type="SAM" id="MobiDB-lite"/>
    </source>
</evidence>
<gene>
    <name evidence="2" type="ORF">HYFRA_00000241</name>
</gene>
<dbReference type="AlphaFoldDB" id="A0A9N9L3G9"/>
<evidence type="ECO:0000313" key="3">
    <source>
        <dbReference type="Proteomes" id="UP000696280"/>
    </source>
</evidence>
<protein>
    <submittedName>
        <fullName evidence="2">Uncharacterized protein</fullName>
    </submittedName>
</protein>
<feature type="region of interest" description="Disordered" evidence="1">
    <location>
        <begin position="71"/>
        <end position="93"/>
    </location>
</feature>